<keyword evidence="1" id="KW-0812">Transmembrane</keyword>
<evidence type="ECO:0000256" key="1">
    <source>
        <dbReference type="SAM" id="Phobius"/>
    </source>
</evidence>
<dbReference type="OrthoDB" id="2082701at2"/>
<dbReference type="InterPro" id="IPR017259">
    <property type="entry name" value="UCP037672"/>
</dbReference>
<feature type="transmembrane region" description="Helical" evidence="1">
    <location>
        <begin position="82"/>
        <end position="100"/>
    </location>
</feature>
<dbReference type="Proteomes" id="UP000075806">
    <property type="component" value="Unassembled WGS sequence"/>
</dbReference>
<evidence type="ECO:0008006" key="4">
    <source>
        <dbReference type="Google" id="ProtNLM"/>
    </source>
</evidence>
<dbReference type="EMBL" id="LTAO01000036">
    <property type="protein sequence ID" value="KYG27680.1"/>
    <property type="molecule type" value="Genomic_DNA"/>
</dbReference>
<keyword evidence="1" id="KW-1133">Transmembrane helix</keyword>
<proteinExistence type="predicted"/>
<feature type="transmembrane region" description="Helical" evidence="1">
    <location>
        <begin position="6"/>
        <end position="23"/>
    </location>
</feature>
<gene>
    <name evidence="2" type="ORF">AZF04_10845</name>
</gene>
<evidence type="ECO:0000313" key="2">
    <source>
        <dbReference type="EMBL" id="KYG27680.1"/>
    </source>
</evidence>
<organism evidence="2 3">
    <name type="scientific">Alkalihalobacillus trypoxylicola</name>
    <dbReference type="NCBI Taxonomy" id="519424"/>
    <lineage>
        <taxon>Bacteria</taxon>
        <taxon>Bacillati</taxon>
        <taxon>Bacillota</taxon>
        <taxon>Bacilli</taxon>
        <taxon>Bacillales</taxon>
        <taxon>Bacillaceae</taxon>
        <taxon>Alkalihalobacillus</taxon>
    </lineage>
</organism>
<dbReference type="AlphaFoldDB" id="A0A161P9F1"/>
<reference evidence="2" key="1">
    <citation type="submission" date="2016-02" db="EMBL/GenBank/DDBJ databases">
        <title>Genome sequence of Bacillus trypoxylicola KCTC 13244(T).</title>
        <authorList>
            <person name="Jeong H."/>
            <person name="Park S.-H."/>
            <person name="Choi S.-K."/>
        </authorList>
    </citation>
    <scope>NUCLEOTIDE SEQUENCE [LARGE SCALE GENOMIC DNA]</scope>
    <source>
        <strain evidence="2">KCTC 13244</strain>
    </source>
</reference>
<keyword evidence="3" id="KW-1185">Reference proteome</keyword>
<accession>A0A161P9F1</accession>
<name>A0A161P9F1_9BACI</name>
<keyword evidence="1" id="KW-0472">Membrane</keyword>
<dbReference type="STRING" id="519424.AZF04_10845"/>
<comment type="caution">
    <text evidence="2">The sequence shown here is derived from an EMBL/GenBank/DDBJ whole genome shotgun (WGS) entry which is preliminary data.</text>
</comment>
<feature type="transmembrane region" description="Helical" evidence="1">
    <location>
        <begin position="112"/>
        <end position="130"/>
    </location>
</feature>
<feature type="transmembrane region" description="Helical" evidence="1">
    <location>
        <begin position="57"/>
        <end position="76"/>
    </location>
</feature>
<sequence>MLVLIIIQLVMVIMFYTFSYLILKKQYYGLINGFWSKPKHEQKELIEKGYPQANGKMLHRSGTILLIGLILYLIGIPYMIEISYLFLVIFILSNTLLINRMENEKVKKRNKYILIGSSIFFIALISILFIPNQIEISDDELKISGPYGVTWNIEEIDSVERLEKLPTINLRTNGISIFNKRIGHFQVESFGNSRLILNNLDAPFLLIQKEEQTLFLNESSFYQTEELYEQLMNLIN</sequence>
<evidence type="ECO:0000313" key="3">
    <source>
        <dbReference type="Proteomes" id="UP000075806"/>
    </source>
</evidence>
<dbReference type="Pfam" id="PF12650">
    <property type="entry name" value="DUF3784"/>
    <property type="match status" value="1"/>
</dbReference>
<dbReference type="RefSeq" id="WP_061949809.1">
    <property type="nucleotide sequence ID" value="NZ_LTAO01000036.1"/>
</dbReference>
<protein>
    <recommendedName>
        <fullName evidence="4">Bacterial Pleckstrin homology domain-containing protein</fullName>
    </recommendedName>
</protein>